<evidence type="ECO:0000259" key="15">
    <source>
        <dbReference type="PROSITE" id="PS50011"/>
    </source>
</evidence>
<dbReference type="InterPro" id="IPR001330">
    <property type="entry name" value="Prenyltrans"/>
</dbReference>
<dbReference type="EC" id="2.5.1.60" evidence="3"/>
<dbReference type="OMA" id="VIEMLCD"/>
<evidence type="ECO:0000256" key="2">
    <source>
        <dbReference type="ARBA" id="ARBA00010497"/>
    </source>
</evidence>
<keyword evidence="17" id="KW-1185">Reference proteome</keyword>
<evidence type="ECO:0000256" key="12">
    <source>
        <dbReference type="ARBA" id="ARBA00032766"/>
    </source>
</evidence>
<evidence type="ECO:0000256" key="13">
    <source>
        <dbReference type="ARBA" id="ARBA00047658"/>
    </source>
</evidence>
<feature type="compositionally biased region" description="Basic and acidic residues" evidence="14">
    <location>
        <begin position="179"/>
        <end position="189"/>
    </location>
</feature>
<evidence type="ECO:0000256" key="1">
    <source>
        <dbReference type="ARBA" id="ARBA00001947"/>
    </source>
</evidence>
<protein>
    <recommendedName>
        <fullName evidence="3">protein geranylgeranyltransferase type II</fullName>
        <ecNumber evidence="3">2.5.1.60</ecNumber>
    </recommendedName>
    <alternativeName>
        <fullName evidence="9">Geranylgeranyl transferase type II subunit beta</fullName>
    </alternativeName>
    <alternativeName>
        <fullName evidence="11">Rab geranyl-geranyltransferase subunit beta</fullName>
    </alternativeName>
    <alternativeName>
        <fullName evidence="10">Rab geranylgeranyltransferase subunit beta</fullName>
    </alternativeName>
    <alternativeName>
        <fullName evidence="12">Type II protein geranyl-geranyltransferase subunit beta</fullName>
    </alternativeName>
</protein>
<dbReference type="Gene3D" id="1.50.10.20">
    <property type="match status" value="2"/>
</dbReference>
<evidence type="ECO:0000256" key="14">
    <source>
        <dbReference type="SAM" id="MobiDB-lite"/>
    </source>
</evidence>
<dbReference type="InterPro" id="IPR045089">
    <property type="entry name" value="PGGT1B-like"/>
</dbReference>
<evidence type="ECO:0000256" key="10">
    <source>
        <dbReference type="ARBA" id="ARBA00031218"/>
    </source>
</evidence>
<feature type="domain" description="Protein kinase" evidence="15">
    <location>
        <begin position="92"/>
        <end position="473"/>
    </location>
</feature>
<dbReference type="Pfam" id="PF00432">
    <property type="entry name" value="Prenyltrans"/>
    <property type="match status" value="1"/>
</dbReference>
<dbReference type="AlphaFoldDB" id="A0A3P7FG05"/>
<name>A0A3P7FG05_WUCBA</name>
<dbReference type="InterPro" id="IPR008930">
    <property type="entry name" value="Terpenoid_cyclase/PrenylTrfase"/>
</dbReference>
<dbReference type="GO" id="GO:0004663">
    <property type="term" value="F:Rab geranylgeranyltransferase activity"/>
    <property type="evidence" value="ECO:0007669"/>
    <property type="project" value="UniProtKB-EC"/>
</dbReference>
<evidence type="ECO:0000313" key="17">
    <source>
        <dbReference type="Proteomes" id="UP000270924"/>
    </source>
</evidence>
<dbReference type="SMART" id="SM00220">
    <property type="entry name" value="S_TKc"/>
    <property type="match status" value="1"/>
</dbReference>
<dbReference type="Pfam" id="PF00069">
    <property type="entry name" value="Pkinase"/>
    <property type="match status" value="2"/>
</dbReference>
<dbReference type="EMBL" id="UYWW01000413">
    <property type="protein sequence ID" value="VDM08405.1"/>
    <property type="molecule type" value="Genomic_DNA"/>
</dbReference>
<reference evidence="16 17" key="1">
    <citation type="submission" date="2018-11" db="EMBL/GenBank/DDBJ databases">
        <authorList>
            <consortium name="Pathogen Informatics"/>
        </authorList>
    </citation>
    <scope>NUCLEOTIDE SEQUENCE [LARGE SCALE GENOMIC DNA]</scope>
</reference>
<dbReference type="GO" id="GO:0005524">
    <property type="term" value="F:ATP binding"/>
    <property type="evidence" value="ECO:0007669"/>
    <property type="project" value="InterPro"/>
</dbReference>
<keyword evidence="7" id="KW-0677">Repeat</keyword>
<dbReference type="PROSITE" id="PS50011">
    <property type="entry name" value="PROTEIN_KINASE_DOM"/>
    <property type="match status" value="1"/>
</dbReference>
<dbReference type="CDD" id="cd02894">
    <property type="entry name" value="GGTase-II"/>
    <property type="match status" value="1"/>
</dbReference>
<dbReference type="GO" id="GO:0005968">
    <property type="term" value="C:Rab-protein geranylgeranyltransferase complex"/>
    <property type="evidence" value="ECO:0007669"/>
    <property type="project" value="TreeGrafter"/>
</dbReference>
<feature type="region of interest" description="Disordered" evidence="14">
    <location>
        <begin position="167"/>
        <end position="206"/>
    </location>
</feature>
<dbReference type="GO" id="GO:0004672">
    <property type="term" value="F:protein kinase activity"/>
    <property type="evidence" value="ECO:0007669"/>
    <property type="project" value="InterPro"/>
</dbReference>
<dbReference type="InterPro" id="IPR011009">
    <property type="entry name" value="Kinase-like_dom_sf"/>
</dbReference>
<gene>
    <name evidence="16" type="ORF">WBA_LOCUS1791</name>
</gene>
<comment type="catalytic activity">
    <reaction evidence="13">
        <text>geranylgeranyl diphosphate + L-cysteinyl-[protein] = S-geranylgeranyl-L-cysteinyl-[protein] + diphosphate</text>
        <dbReference type="Rhea" id="RHEA:21240"/>
        <dbReference type="Rhea" id="RHEA-COMP:10131"/>
        <dbReference type="Rhea" id="RHEA-COMP:11537"/>
        <dbReference type="ChEBI" id="CHEBI:29950"/>
        <dbReference type="ChEBI" id="CHEBI:33019"/>
        <dbReference type="ChEBI" id="CHEBI:57533"/>
        <dbReference type="ChEBI" id="CHEBI:86021"/>
        <dbReference type="EC" id="2.5.1.60"/>
    </reaction>
</comment>
<dbReference type="OrthoDB" id="5428259at2759"/>
<keyword evidence="5" id="KW-0808">Transferase</keyword>
<sequence>MEIFFASVIEMLCDGEFEGLNIQFREVLRQVAGHFIHSSYLSEDYEAFRIAIRRRITEALNAATDLKIGNSLTVNNPEKRNYFLSSRYSVDFKEIRSIGRGGFGEVHSNIDDCDYAIKKIQFNLKMSKPVTKIVNEVRLLAVVQHRNIVRYYGAWLELQDVQTSSCEDKDEYSNEEEEIVRKNSSKEGRTISLPVNDSKMDDKDDSEKQFSTVPIKQGRFWTQESPTTSSSTISRGWKMNQSISPNQGLTIARGSARADPVNLMLPHLGTAVMFVQMELCSRTLNDYFAERNAEIRPKIDRQLNRSIMEQLMSAVTHLHSKKIIHRDIKPSNIFLRNERSSPVPSVLLGDFGLACLHRSKIVYSTAITESETAITHSLGVGTSVYAAPEQQNSTVYDSAVDVYSAGIVFFELCIPFGTQMERLEAIGELKKGKMTEEFKTSFPDEAKLIKEMCKEDPQERIHAFEIVSKLGKIGENVESLKSRIQELEKEICLAPTHFFICPSVDIFFQEKRMTKMEDNYGTYHATCVTVALIAFCGITDIVMNTSLISEGHENMDIFLDYCRKDVVISKEAASELLLTKHVDFIHHCVENKESYVSDSISDLRTLRTMENVTTEYLRMSGVYWCLQAMDIMNRLNKMDTNEIANYVKRCQQPNGGFAPAEEHDAHLLHTLSAVQIMVMLGKLDEIDTDAVSCYVASLQNEDGSFGGDEYNEIDTRFSFCALATLHLIRKLGNSINVGKAVDYILSCYNFDGGFGTKPGSESHAGQVYCCLGSLAIADCLEMIDTQRTARWLAERQCQSGGLNGHYTITDIISIVVARKEKFFFLCLHYKCRLFFELLQGLHDLRIIMRIIGHAINNGRPEKLPDVCYSWWVLASLKILGRLHWIDNKSMIKFILACQDSDGGFADRPGDVTDPFHTVFGLAGLSLLGAYGKSLATVDPVFCMGKKCLGDLSIC</sequence>
<keyword evidence="4" id="KW-0637">Prenyltransferase</keyword>
<dbReference type="SUPFAM" id="SSF48239">
    <property type="entry name" value="Terpenoid cyclases/Protein prenyltransferases"/>
    <property type="match status" value="1"/>
</dbReference>
<dbReference type="PANTHER" id="PTHR11774">
    <property type="entry name" value="GERANYLGERANYL TRANSFERASE TYPE BETA SUBUNIT"/>
    <property type="match status" value="1"/>
</dbReference>
<evidence type="ECO:0000256" key="5">
    <source>
        <dbReference type="ARBA" id="ARBA00022679"/>
    </source>
</evidence>
<evidence type="ECO:0000256" key="6">
    <source>
        <dbReference type="ARBA" id="ARBA00022723"/>
    </source>
</evidence>
<evidence type="ECO:0000256" key="3">
    <source>
        <dbReference type="ARBA" id="ARBA00012656"/>
    </source>
</evidence>
<feature type="compositionally biased region" description="Acidic residues" evidence="14">
    <location>
        <begin position="168"/>
        <end position="178"/>
    </location>
</feature>
<dbReference type="InParanoid" id="A0A3P7FG05"/>
<evidence type="ECO:0000256" key="11">
    <source>
        <dbReference type="ARBA" id="ARBA00032712"/>
    </source>
</evidence>
<dbReference type="InterPro" id="IPR026873">
    <property type="entry name" value="Ptb1"/>
</dbReference>
<proteinExistence type="inferred from homology"/>
<accession>A0A3P7FG05</accession>
<dbReference type="SUPFAM" id="SSF56112">
    <property type="entry name" value="Protein kinase-like (PK-like)"/>
    <property type="match status" value="1"/>
</dbReference>
<dbReference type="Gene3D" id="1.10.510.10">
    <property type="entry name" value="Transferase(Phosphotransferase) domain 1"/>
    <property type="match status" value="1"/>
</dbReference>
<dbReference type="PANTHER" id="PTHR11774:SF11">
    <property type="entry name" value="GERANYLGERANYL TRANSFERASE TYPE-2 SUBUNIT BETA"/>
    <property type="match status" value="1"/>
</dbReference>
<keyword evidence="8" id="KW-0862">Zinc</keyword>
<dbReference type="Proteomes" id="UP000270924">
    <property type="component" value="Unassembled WGS sequence"/>
</dbReference>
<evidence type="ECO:0000256" key="9">
    <source>
        <dbReference type="ARBA" id="ARBA00030816"/>
    </source>
</evidence>
<comment type="cofactor">
    <cofactor evidence="1">
        <name>Zn(2+)</name>
        <dbReference type="ChEBI" id="CHEBI:29105"/>
    </cofactor>
</comment>
<comment type="similarity">
    <text evidence="2">Belongs to the protein prenyltransferase subunit beta family.</text>
</comment>
<evidence type="ECO:0000256" key="7">
    <source>
        <dbReference type="ARBA" id="ARBA00022737"/>
    </source>
</evidence>
<dbReference type="PROSITE" id="PS00108">
    <property type="entry name" value="PROTEIN_KINASE_ST"/>
    <property type="match status" value="1"/>
</dbReference>
<dbReference type="Gene3D" id="3.30.200.20">
    <property type="entry name" value="Phosphorylase Kinase, domain 1"/>
    <property type="match status" value="1"/>
</dbReference>
<organism evidence="16 17">
    <name type="scientific">Wuchereria bancrofti</name>
    <dbReference type="NCBI Taxonomy" id="6293"/>
    <lineage>
        <taxon>Eukaryota</taxon>
        <taxon>Metazoa</taxon>
        <taxon>Ecdysozoa</taxon>
        <taxon>Nematoda</taxon>
        <taxon>Chromadorea</taxon>
        <taxon>Rhabditida</taxon>
        <taxon>Spirurina</taxon>
        <taxon>Spiruromorpha</taxon>
        <taxon>Filarioidea</taxon>
        <taxon>Onchocercidae</taxon>
        <taxon>Wuchereria</taxon>
    </lineage>
</organism>
<keyword evidence="6" id="KW-0479">Metal-binding</keyword>
<evidence type="ECO:0000256" key="4">
    <source>
        <dbReference type="ARBA" id="ARBA00022602"/>
    </source>
</evidence>
<evidence type="ECO:0000313" key="16">
    <source>
        <dbReference type="EMBL" id="VDM08405.1"/>
    </source>
</evidence>
<dbReference type="InterPro" id="IPR008271">
    <property type="entry name" value="Ser/Thr_kinase_AS"/>
</dbReference>
<dbReference type="GO" id="GO:0046872">
    <property type="term" value="F:metal ion binding"/>
    <property type="evidence" value="ECO:0007669"/>
    <property type="project" value="UniProtKB-KW"/>
</dbReference>
<evidence type="ECO:0000256" key="8">
    <source>
        <dbReference type="ARBA" id="ARBA00022833"/>
    </source>
</evidence>
<dbReference type="InterPro" id="IPR000719">
    <property type="entry name" value="Prot_kinase_dom"/>
</dbReference>